<proteinExistence type="predicted"/>
<dbReference type="Gene3D" id="3.40.50.10810">
    <property type="entry name" value="Tandem AAA-ATPase domain"/>
    <property type="match status" value="1"/>
</dbReference>
<evidence type="ECO:0000259" key="5">
    <source>
        <dbReference type="PROSITE" id="PS51194"/>
    </source>
</evidence>
<dbReference type="CDD" id="cd18793">
    <property type="entry name" value="SF2_C_SNF"/>
    <property type="match status" value="1"/>
</dbReference>
<evidence type="ECO:0000313" key="6">
    <source>
        <dbReference type="EMBL" id="MCP1110341.1"/>
    </source>
</evidence>
<protein>
    <submittedName>
        <fullName evidence="6">SNF2 helicase associated domain-containing protein</fullName>
    </submittedName>
</protein>
<dbReference type="PROSITE" id="PS50966">
    <property type="entry name" value="ZF_SWIM"/>
    <property type="match status" value="1"/>
</dbReference>
<dbReference type="Pfam" id="PF08455">
    <property type="entry name" value="SNF2_assoc"/>
    <property type="match status" value="1"/>
</dbReference>
<dbReference type="InterPro" id="IPR001650">
    <property type="entry name" value="Helicase_C-like"/>
</dbReference>
<dbReference type="InterPro" id="IPR027417">
    <property type="entry name" value="P-loop_NTPase"/>
</dbReference>
<evidence type="ECO:0000256" key="1">
    <source>
        <dbReference type="ARBA" id="ARBA00022801"/>
    </source>
</evidence>
<dbReference type="Pfam" id="PF04434">
    <property type="entry name" value="SWIM"/>
    <property type="match status" value="1"/>
</dbReference>
<keyword evidence="2" id="KW-0863">Zinc-finger</keyword>
<feature type="domain" description="SWIM-type" evidence="3">
    <location>
        <begin position="59"/>
        <end position="100"/>
    </location>
</feature>
<dbReference type="PANTHER" id="PTHR10799">
    <property type="entry name" value="SNF2/RAD54 HELICASE FAMILY"/>
    <property type="match status" value="1"/>
</dbReference>
<evidence type="ECO:0000259" key="4">
    <source>
        <dbReference type="PROSITE" id="PS51192"/>
    </source>
</evidence>
<dbReference type="PROSITE" id="PS51194">
    <property type="entry name" value="HELICASE_CTER"/>
    <property type="match status" value="1"/>
</dbReference>
<sequence length="1104" mass="127122">MKNRIRINREQIQHLAGAAAYTRGAGVYRSNKVLDIHVDSLPDVDYIKAQVAGNYAKEYEVYLTFDRADNSVQNGYCECPAFESYGSLCKHCVATLLKYEDYLNDFQDNYEEDHLLMPPSLERLRGALAKKKRQTTKGLKEILQSDRFLSEEVVMLEEENYGKVRFEPHFTFSYYDVTIDFKVGITRMYVVKDLIEFAERMEQGLIYSYGKELEFRHLLAMFTKESKPLVEFALDWVRRNKEEHQETRFTYQYGYDSVYAKVRYIDPSSSDIDHFFEAVGEQRLNALVIGVAEKKWQIVEEDYQEKLRIIGEGTGVKLDTYYVPHIDTNNLIYYFDRGKIYKKDKNDQLAVSDFRELLYRQESGELYLGEEDIPAFIRGLLPRLEEHYQLEYINFDPASYDAMPVTFEFYLDLPQVDFLTIKVLAVYGEDKYNIYEKEEQQSFRDYFVEAQVAKVINHYSNAFDDEKKQMALADDEDRMYELLSEGVEKLQLIGEVYVSDALKKKEYTPKVTVGLSLAGEKLEITMTSPEMSNAELFEVLSKYERKKKFYRLKNGSFVNMESESMQALLELNDGLGLRSGQLKGEVLQVPKFRALYLDNELREQKALPVTKDHLFKALIRNMKTVEDSEYTVPASLEDILRGYQKQGFYWLKTLKSNGFGGILADDMGLGKTLQVIAFLLSEQEQSLQEGRELQPSLVVSPASLVFNWLSELERYAPSLKGVMVVGTAAGRRQLLKEAKPGEILLTSYDLLRRDLDSYSEMEFQTMVIDEAQYIKNHNTQVAKAVKKVSADFKLALTGTPVENSLSELWSIFDYIMPGFFYTYGKFREEIEIPIVQDDDEKAKVRLQKMLRPFVLRRLKRDVLTELPEKTEENYFAKLTGAQQKLYDAHVQRMRMLLDEKSDAEFKTSKIQILAELTKLRQLCCDPALLFEDYKGESVKLDLCLDLIKKAVAGGHKILLFSQFTSMLAIITQRLAAEEISHFVLTGATSKEKRAQLVEEFGQGKAEVFCISLKAGGTGLNLTAADIVIHYDPWWNQAVQNQATDRAHRIGQNNVVTVYKLIAKDTIEEKIVKIQEQKSQLADEILGGEGISAASFTKEELLELL</sequence>
<evidence type="ECO:0000259" key="3">
    <source>
        <dbReference type="PROSITE" id="PS50966"/>
    </source>
</evidence>
<evidence type="ECO:0000313" key="7">
    <source>
        <dbReference type="Proteomes" id="UP001523565"/>
    </source>
</evidence>
<dbReference type="PROSITE" id="PS51192">
    <property type="entry name" value="HELICASE_ATP_BIND_1"/>
    <property type="match status" value="1"/>
</dbReference>
<comment type="caution">
    <text evidence="6">The sequence shown here is derived from an EMBL/GenBank/DDBJ whole genome shotgun (WGS) entry which is preliminary data.</text>
</comment>
<dbReference type="InterPro" id="IPR013663">
    <property type="entry name" value="Helicase_SWF/SNF/SWI_bac"/>
</dbReference>
<feature type="domain" description="Helicase C-terminal" evidence="5">
    <location>
        <begin position="939"/>
        <end position="1101"/>
    </location>
</feature>
<dbReference type="Pfam" id="PF00176">
    <property type="entry name" value="SNF2-rel_dom"/>
    <property type="match status" value="1"/>
</dbReference>
<dbReference type="InterPro" id="IPR007527">
    <property type="entry name" value="Znf_SWIM"/>
</dbReference>
<keyword evidence="7" id="KW-1185">Reference proteome</keyword>
<dbReference type="Gene3D" id="3.40.50.300">
    <property type="entry name" value="P-loop containing nucleotide triphosphate hydrolases"/>
    <property type="match status" value="1"/>
</dbReference>
<dbReference type="SMART" id="SM00487">
    <property type="entry name" value="DEXDc"/>
    <property type="match status" value="1"/>
</dbReference>
<dbReference type="Proteomes" id="UP001523565">
    <property type="component" value="Unassembled WGS sequence"/>
</dbReference>
<dbReference type="CDD" id="cd18012">
    <property type="entry name" value="DEXQc_arch_SWI2_SNF2"/>
    <property type="match status" value="1"/>
</dbReference>
<reference evidence="6 7" key="1">
    <citation type="journal article" date="2022" name="Genome Biol. Evol.">
        <title>Host diet, physiology and behaviors set the stage for Lachnospiraceae cladogenesis.</title>
        <authorList>
            <person name="Vera-Ponce De Leon A."/>
            <person name="Schneider M."/>
            <person name="Jahnes B.C."/>
            <person name="Sadowski V."/>
            <person name="Camuy-Velez L.A."/>
            <person name="Duan J."/>
            <person name="Sabree Z.L."/>
        </authorList>
    </citation>
    <scope>NUCLEOTIDE SEQUENCE [LARGE SCALE GENOMIC DNA]</scope>
    <source>
        <strain evidence="6 7">PAL227</strain>
    </source>
</reference>
<dbReference type="InterPro" id="IPR038718">
    <property type="entry name" value="SNF2-like_sf"/>
</dbReference>
<dbReference type="RefSeq" id="WP_262069222.1">
    <property type="nucleotide sequence ID" value="NZ_JAMXOC010000012.1"/>
</dbReference>
<keyword evidence="2" id="KW-0479">Metal-binding</keyword>
<feature type="domain" description="Helicase ATP-binding" evidence="4">
    <location>
        <begin position="652"/>
        <end position="818"/>
    </location>
</feature>
<name>A0ABT1EKZ7_9FIRM</name>
<dbReference type="InterPro" id="IPR049730">
    <property type="entry name" value="SNF2/RAD54-like_C"/>
</dbReference>
<keyword evidence="2" id="KW-0862">Zinc</keyword>
<dbReference type="PROSITE" id="PS50096">
    <property type="entry name" value="IQ"/>
    <property type="match status" value="1"/>
</dbReference>
<dbReference type="SUPFAM" id="SSF52540">
    <property type="entry name" value="P-loop containing nucleoside triphosphate hydrolases"/>
    <property type="match status" value="2"/>
</dbReference>
<organism evidence="6 7">
    <name type="scientific">Ohessyouella blattaphilus</name>
    <dbReference type="NCBI Taxonomy" id="2949333"/>
    <lineage>
        <taxon>Bacteria</taxon>
        <taxon>Bacillati</taxon>
        <taxon>Bacillota</taxon>
        <taxon>Clostridia</taxon>
        <taxon>Lachnospirales</taxon>
        <taxon>Lachnospiraceae</taxon>
        <taxon>Ohessyouella</taxon>
    </lineage>
</organism>
<accession>A0ABT1EKZ7</accession>
<dbReference type="InterPro" id="IPR000330">
    <property type="entry name" value="SNF2_N"/>
</dbReference>
<gene>
    <name evidence="6" type="ORF">NK118_08760</name>
</gene>
<dbReference type="Pfam" id="PF00271">
    <property type="entry name" value="Helicase_C"/>
    <property type="match status" value="1"/>
</dbReference>
<evidence type="ECO:0000256" key="2">
    <source>
        <dbReference type="PROSITE-ProRule" id="PRU00325"/>
    </source>
</evidence>
<keyword evidence="1" id="KW-0378">Hydrolase</keyword>
<dbReference type="SMART" id="SM00490">
    <property type="entry name" value="HELICc"/>
    <property type="match status" value="1"/>
</dbReference>
<dbReference type="InterPro" id="IPR014001">
    <property type="entry name" value="Helicase_ATP-bd"/>
</dbReference>
<dbReference type="EMBL" id="JAMZFV010000012">
    <property type="protein sequence ID" value="MCP1110341.1"/>
    <property type="molecule type" value="Genomic_DNA"/>
</dbReference>